<protein>
    <submittedName>
        <fullName evidence="1">Uncharacterized protein</fullName>
    </submittedName>
</protein>
<evidence type="ECO:0000313" key="1">
    <source>
        <dbReference type="EMBL" id="MER6616363.1"/>
    </source>
</evidence>
<sequence length="83" mass="8801">MTVTVTPARARELNRAAFLEGDSDTPAIRVGGAAVHAYVDADRGQIVVSVHLDTGEIPDDLVSADETVPLLITVGGRDVFNER</sequence>
<organism evidence="1 2">
    <name type="scientific">Streptomyces xantholiticus</name>
    <dbReference type="NCBI Taxonomy" id="68285"/>
    <lineage>
        <taxon>Bacteria</taxon>
        <taxon>Bacillati</taxon>
        <taxon>Actinomycetota</taxon>
        <taxon>Actinomycetes</taxon>
        <taxon>Kitasatosporales</taxon>
        <taxon>Streptomycetaceae</taxon>
        <taxon>Streptomyces</taxon>
    </lineage>
</organism>
<dbReference type="RefSeq" id="WP_351977739.1">
    <property type="nucleotide sequence ID" value="NZ_JBEPBX010000023.1"/>
</dbReference>
<dbReference type="EMBL" id="JBEPBX010000023">
    <property type="protein sequence ID" value="MER6616363.1"/>
    <property type="molecule type" value="Genomic_DNA"/>
</dbReference>
<gene>
    <name evidence="1" type="ORF">ABT276_23910</name>
</gene>
<name>A0ABV1V016_9ACTN</name>
<dbReference type="Proteomes" id="UP001445472">
    <property type="component" value="Unassembled WGS sequence"/>
</dbReference>
<evidence type="ECO:0000313" key="2">
    <source>
        <dbReference type="Proteomes" id="UP001445472"/>
    </source>
</evidence>
<accession>A0ABV1V016</accession>
<keyword evidence="2" id="KW-1185">Reference proteome</keyword>
<reference evidence="1 2" key="1">
    <citation type="submission" date="2024-06" db="EMBL/GenBank/DDBJ databases">
        <title>The Natural Products Discovery Center: Release of the First 8490 Sequenced Strains for Exploring Actinobacteria Biosynthetic Diversity.</title>
        <authorList>
            <person name="Kalkreuter E."/>
            <person name="Kautsar S.A."/>
            <person name="Yang D."/>
            <person name="Bader C.D."/>
            <person name="Teijaro C.N."/>
            <person name="Fluegel L."/>
            <person name="Davis C.M."/>
            <person name="Simpson J.R."/>
            <person name="Lauterbach L."/>
            <person name="Steele A.D."/>
            <person name="Gui C."/>
            <person name="Meng S."/>
            <person name="Li G."/>
            <person name="Viehrig K."/>
            <person name="Ye F."/>
            <person name="Su P."/>
            <person name="Kiefer A.F."/>
            <person name="Nichols A."/>
            <person name="Cepeda A.J."/>
            <person name="Yan W."/>
            <person name="Fan B."/>
            <person name="Jiang Y."/>
            <person name="Adhikari A."/>
            <person name="Zheng C.-J."/>
            <person name="Schuster L."/>
            <person name="Cowan T.M."/>
            <person name="Smanski M.J."/>
            <person name="Chevrette M.G."/>
            <person name="De Carvalho L.P.S."/>
            <person name="Shen B."/>
        </authorList>
    </citation>
    <scope>NUCLEOTIDE SEQUENCE [LARGE SCALE GENOMIC DNA]</scope>
    <source>
        <strain evidence="1 2">NPDC000837</strain>
    </source>
</reference>
<comment type="caution">
    <text evidence="1">The sequence shown here is derived from an EMBL/GenBank/DDBJ whole genome shotgun (WGS) entry which is preliminary data.</text>
</comment>
<proteinExistence type="predicted"/>